<sequence>MFKHMEIFLVAYCKVGFVRRVSKSCGKFIKNGRGFM</sequence>
<gene>
    <name evidence="1" type="ordered locus">NSE_0562</name>
</gene>
<evidence type="ECO:0000313" key="1">
    <source>
        <dbReference type="EMBL" id="ABD46520.1"/>
    </source>
</evidence>
<protein>
    <submittedName>
        <fullName evidence="1">Uncharacterized protein</fullName>
    </submittedName>
</protein>
<dbReference type="EMBL" id="CP000237">
    <property type="protein sequence ID" value="ABD46520.1"/>
    <property type="molecule type" value="Genomic_DNA"/>
</dbReference>
<accession>Q2GDK2</accession>
<dbReference type="Proteomes" id="UP000001942">
    <property type="component" value="Chromosome"/>
</dbReference>
<organism evidence="1 2">
    <name type="scientific">Ehrlichia sennetsu (strain ATCC VR-367 / Miyayama)</name>
    <name type="common">Neorickettsia sennetsu</name>
    <dbReference type="NCBI Taxonomy" id="222891"/>
    <lineage>
        <taxon>Bacteria</taxon>
        <taxon>Pseudomonadati</taxon>
        <taxon>Pseudomonadota</taxon>
        <taxon>Alphaproteobacteria</taxon>
        <taxon>Rickettsiales</taxon>
        <taxon>Anaplasmataceae</taxon>
        <taxon>Ehrlichia</taxon>
    </lineage>
</organism>
<name>Q2GDK2_EHRS3</name>
<proteinExistence type="predicted"/>
<dbReference type="AlphaFoldDB" id="Q2GDK2"/>
<dbReference type="HOGENOM" id="CLU_3357279_0_0_5"/>
<evidence type="ECO:0000313" key="2">
    <source>
        <dbReference type="Proteomes" id="UP000001942"/>
    </source>
</evidence>
<keyword evidence="2" id="KW-1185">Reference proteome</keyword>
<reference evidence="1 2" key="1">
    <citation type="journal article" date="2006" name="PLoS Genet.">
        <title>Comparative genomics of emerging human ehrlichiosis agents.</title>
        <authorList>
            <person name="Dunning Hotopp J.C."/>
            <person name="Lin M."/>
            <person name="Madupu R."/>
            <person name="Crabtree J."/>
            <person name="Angiuoli S.V."/>
            <person name="Eisen J.A."/>
            <person name="Seshadri R."/>
            <person name="Ren Q."/>
            <person name="Wu M."/>
            <person name="Utterback T.R."/>
            <person name="Smith S."/>
            <person name="Lewis M."/>
            <person name="Khouri H."/>
            <person name="Zhang C."/>
            <person name="Niu H."/>
            <person name="Lin Q."/>
            <person name="Ohashi N."/>
            <person name="Zhi N."/>
            <person name="Nelson W."/>
            <person name="Brinkac L.M."/>
            <person name="Dodson R.J."/>
            <person name="Rosovitz M.J."/>
            <person name="Sundaram J."/>
            <person name="Daugherty S.C."/>
            <person name="Davidsen T."/>
            <person name="Durkin A.S."/>
            <person name="Gwinn M."/>
            <person name="Haft D.H."/>
            <person name="Selengut J.D."/>
            <person name="Sullivan S.A."/>
            <person name="Zafar N."/>
            <person name="Zhou L."/>
            <person name="Benahmed F."/>
            <person name="Forberger H."/>
            <person name="Halpin R."/>
            <person name="Mulligan S."/>
            <person name="Robinson J."/>
            <person name="White O."/>
            <person name="Rikihisa Y."/>
            <person name="Tettelin H."/>
        </authorList>
    </citation>
    <scope>NUCLEOTIDE SEQUENCE [LARGE SCALE GENOMIC DNA]</scope>
    <source>
        <strain evidence="2">ATCC VR-367 / Miyayama</strain>
    </source>
</reference>
<dbReference type="KEGG" id="nse:NSE_0562"/>